<feature type="non-terminal residue" evidence="1">
    <location>
        <position position="1"/>
    </location>
</feature>
<organism evidence="1">
    <name type="scientific">Arion vulgaris</name>
    <dbReference type="NCBI Taxonomy" id="1028688"/>
    <lineage>
        <taxon>Eukaryota</taxon>
        <taxon>Metazoa</taxon>
        <taxon>Spiralia</taxon>
        <taxon>Lophotrochozoa</taxon>
        <taxon>Mollusca</taxon>
        <taxon>Gastropoda</taxon>
        <taxon>Heterobranchia</taxon>
        <taxon>Euthyneura</taxon>
        <taxon>Panpulmonata</taxon>
        <taxon>Eupulmonata</taxon>
        <taxon>Stylommatophora</taxon>
        <taxon>Helicina</taxon>
        <taxon>Arionoidea</taxon>
        <taxon>Arionidae</taxon>
        <taxon>Arion</taxon>
    </lineage>
</organism>
<dbReference type="AlphaFoldDB" id="A0A0B7BVR0"/>
<accession>A0A0B7BVR0</accession>
<protein>
    <submittedName>
        <fullName evidence="1">Uncharacterized protein</fullName>
    </submittedName>
</protein>
<name>A0A0B7BVR0_9EUPU</name>
<reference evidence="1" key="1">
    <citation type="submission" date="2014-12" db="EMBL/GenBank/DDBJ databases">
        <title>Insight into the proteome of Arion vulgaris.</title>
        <authorList>
            <person name="Aradska J."/>
            <person name="Bulat T."/>
            <person name="Smidak R."/>
            <person name="Sarate P."/>
            <person name="Gangsoo J."/>
            <person name="Sialana F."/>
            <person name="Bilban M."/>
            <person name="Lubec G."/>
        </authorList>
    </citation>
    <scope>NUCLEOTIDE SEQUENCE</scope>
    <source>
        <tissue evidence="1">Skin</tissue>
    </source>
</reference>
<dbReference type="EMBL" id="HACG01050228">
    <property type="protein sequence ID" value="CEK97093.1"/>
    <property type="molecule type" value="Transcribed_RNA"/>
</dbReference>
<sequence length="71" mass="8651">GLYYLLLYYNHLSRMQQNQPSMAEHQAQRRREDQEINGYMVYFMPKDAEIHRSVYPRWAGETRSRHCATTR</sequence>
<gene>
    <name evidence="1" type="primary">ORF214619</name>
</gene>
<evidence type="ECO:0000313" key="1">
    <source>
        <dbReference type="EMBL" id="CEK97093.1"/>
    </source>
</evidence>
<proteinExistence type="predicted"/>